<evidence type="ECO:0000313" key="2">
    <source>
        <dbReference type="Proteomes" id="UP001151760"/>
    </source>
</evidence>
<proteinExistence type="predicted"/>
<name>A0ABQ4ZTD7_9ASTR</name>
<reference evidence="1" key="2">
    <citation type="submission" date="2022-01" db="EMBL/GenBank/DDBJ databases">
        <authorList>
            <person name="Yamashiro T."/>
            <person name="Shiraishi A."/>
            <person name="Satake H."/>
            <person name="Nakayama K."/>
        </authorList>
    </citation>
    <scope>NUCLEOTIDE SEQUENCE</scope>
</reference>
<dbReference type="EMBL" id="BQNB010011663">
    <property type="protein sequence ID" value="GJS93534.1"/>
    <property type="molecule type" value="Genomic_DNA"/>
</dbReference>
<keyword evidence="2" id="KW-1185">Reference proteome</keyword>
<dbReference type="CDD" id="cd09272">
    <property type="entry name" value="RNase_HI_RT_Ty1"/>
    <property type="match status" value="1"/>
</dbReference>
<protein>
    <submittedName>
        <fullName evidence="1">Retrovirus-related pol polyprotein from transposon RE1</fullName>
    </submittedName>
</protein>
<evidence type="ECO:0000313" key="1">
    <source>
        <dbReference type="EMBL" id="GJS93534.1"/>
    </source>
</evidence>
<dbReference type="Proteomes" id="UP001151760">
    <property type="component" value="Unassembled WGS sequence"/>
</dbReference>
<comment type="caution">
    <text evidence="1">The sequence shown here is derived from an EMBL/GenBank/DDBJ whole genome shotgun (WGS) entry which is preliminary data.</text>
</comment>
<accession>A0ABQ4ZTD7</accession>
<sequence length="125" mass="14255">MGIKAACSLGAATRKKVSHGSWTRQITSNWRIMEYLDHDQNSSTTIFCDNSSTVELSRNPVLHGRSKHIDVRFHFLRELTRDNVVRLVHCPTQDQVADIMTKPLKLDLFTRFRSLMGVCADPNVN</sequence>
<organism evidence="1 2">
    <name type="scientific">Tanacetum coccineum</name>
    <dbReference type="NCBI Taxonomy" id="301880"/>
    <lineage>
        <taxon>Eukaryota</taxon>
        <taxon>Viridiplantae</taxon>
        <taxon>Streptophyta</taxon>
        <taxon>Embryophyta</taxon>
        <taxon>Tracheophyta</taxon>
        <taxon>Spermatophyta</taxon>
        <taxon>Magnoliopsida</taxon>
        <taxon>eudicotyledons</taxon>
        <taxon>Gunneridae</taxon>
        <taxon>Pentapetalae</taxon>
        <taxon>asterids</taxon>
        <taxon>campanulids</taxon>
        <taxon>Asterales</taxon>
        <taxon>Asteraceae</taxon>
        <taxon>Asteroideae</taxon>
        <taxon>Anthemideae</taxon>
        <taxon>Anthemidinae</taxon>
        <taxon>Tanacetum</taxon>
    </lineage>
</organism>
<reference evidence="1" key="1">
    <citation type="journal article" date="2022" name="Int. J. Mol. Sci.">
        <title>Draft Genome of Tanacetum Coccineum: Genomic Comparison of Closely Related Tanacetum-Family Plants.</title>
        <authorList>
            <person name="Yamashiro T."/>
            <person name="Shiraishi A."/>
            <person name="Nakayama K."/>
            <person name="Satake H."/>
        </authorList>
    </citation>
    <scope>NUCLEOTIDE SEQUENCE</scope>
</reference>
<gene>
    <name evidence="1" type="ORF">Tco_0800502</name>
</gene>